<comment type="caution">
    <text evidence="2">The sequence shown here is derived from an EMBL/GenBank/DDBJ whole genome shotgun (WGS) entry which is preliminary data.</text>
</comment>
<dbReference type="Proteomes" id="UP000037035">
    <property type="component" value="Unassembled WGS sequence"/>
</dbReference>
<dbReference type="OrthoDB" id="10580199at2759"/>
<gene>
    <name evidence="2" type="ORF">VP01_386g11</name>
</gene>
<feature type="compositionally biased region" description="Basic residues" evidence="1">
    <location>
        <begin position="1"/>
        <end position="29"/>
    </location>
</feature>
<dbReference type="VEuPathDB" id="FungiDB:VP01_386g11"/>
<proteinExistence type="predicted"/>
<name>A0A0L6UTT5_9BASI</name>
<protein>
    <submittedName>
        <fullName evidence="2">Uncharacterized protein</fullName>
    </submittedName>
</protein>
<reference evidence="2 3" key="1">
    <citation type="submission" date="2015-08" db="EMBL/GenBank/DDBJ databases">
        <title>Next Generation Sequencing and Analysis of the Genome of Puccinia sorghi L Schw, the Causal Agent of Maize Common Rust.</title>
        <authorList>
            <person name="Rochi L."/>
            <person name="Burguener G."/>
            <person name="Darino M."/>
            <person name="Turjanski A."/>
            <person name="Kreff E."/>
            <person name="Dieguez M.J."/>
            <person name="Sacco F."/>
        </authorList>
    </citation>
    <scope>NUCLEOTIDE SEQUENCE [LARGE SCALE GENOMIC DNA]</scope>
    <source>
        <strain evidence="2 3">RO10H11247</strain>
    </source>
</reference>
<dbReference type="AlphaFoldDB" id="A0A0L6UTT5"/>
<organism evidence="2 3">
    <name type="scientific">Puccinia sorghi</name>
    <dbReference type="NCBI Taxonomy" id="27349"/>
    <lineage>
        <taxon>Eukaryota</taxon>
        <taxon>Fungi</taxon>
        <taxon>Dikarya</taxon>
        <taxon>Basidiomycota</taxon>
        <taxon>Pucciniomycotina</taxon>
        <taxon>Pucciniomycetes</taxon>
        <taxon>Pucciniales</taxon>
        <taxon>Pucciniaceae</taxon>
        <taxon>Puccinia</taxon>
    </lineage>
</organism>
<dbReference type="EMBL" id="LAVV01008912">
    <property type="protein sequence ID" value="KNZ51667.1"/>
    <property type="molecule type" value="Genomic_DNA"/>
</dbReference>
<accession>A0A0L6UTT5</accession>
<feature type="region of interest" description="Disordered" evidence="1">
    <location>
        <begin position="1"/>
        <end position="30"/>
    </location>
</feature>
<sequence length="106" mass="12386">MKNSKKYKHWHSSSHRKHSTQIGKSKGKKSPKDFFMKYMFTNFQAEMINVRVIVAKAQFSYMKELRQLGIDFEEVKKMVEKEFPSIANLLNSSYLDLSSSSEDKGL</sequence>
<evidence type="ECO:0000256" key="1">
    <source>
        <dbReference type="SAM" id="MobiDB-lite"/>
    </source>
</evidence>
<evidence type="ECO:0000313" key="2">
    <source>
        <dbReference type="EMBL" id="KNZ51667.1"/>
    </source>
</evidence>
<keyword evidence="3" id="KW-1185">Reference proteome</keyword>
<evidence type="ECO:0000313" key="3">
    <source>
        <dbReference type="Proteomes" id="UP000037035"/>
    </source>
</evidence>